<accession>A0ABS6FCY9</accession>
<dbReference type="PROSITE" id="PS51272">
    <property type="entry name" value="SLH"/>
    <property type="match status" value="3"/>
</dbReference>
<protein>
    <submittedName>
        <fullName evidence="5">S-layer homology domain-containing protein</fullName>
    </submittedName>
</protein>
<dbReference type="InterPro" id="IPR017896">
    <property type="entry name" value="4Fe4S_Fe-S-bd"/>
</dbReference>
<feature type="domain" description="4Fe-4S ferredoxin-type" evidence="4">
    <location>
        <begin position="486"/>
        <end position="515"/>
    </location>
</feature>
<dbReference type="InterPro" id="IPR044060">
    <property type="entry name" value="Bacterial_rp_domain"/>
</dbReference>
<organism evidence="5 6">
    <name type="scientific">Dysosmobacter acutus</name>
    <dbReference type="NCBI Taxonomy" id="2841504"/>
    <lineage>
        <taxon>Bacteria</taxon>
        <taxon>Bacillati</taxon>
        <taxon>Bacillota</taxon>
        <taxon>Clostridia</taxon>
        <taxon>Eubacteriales</taxon>
        <taxon>Oscillospiraceae</taxon>
        <taxon>Dysosmobacter</taxon>
    </lineage>
</organism>
<sequence length="1564" mass="172396">MKQRNHEEVYTSSTRSSPRGKRLLSWLLSIVMLLSLLPGMELHVHAGYEDGAECPACGHYHWDDYMCGICGACSENCTQTDCWLENHPCPYCDRCILDYGDDFFCDSCGTCFHCVDSNEDSGEHCQICLAEDVYCSECRLCESCASDLDGHCVECGDCFLLGGTAQCEMEHSADPGPHCTGESLVCEECDGCYYDDEDLYCEDCQKCIECAKGQSHCMECGECFESEEYECDASMDEFTFNVCLTCCKSYGWHCEECEEHITGDRWCPTGGDGTHCAECAEDYLCPECGECALCDDDGQCEDCGMCADCCSGYLRAQYECECEGESGCHDSIDADHICSSCELAFCTREQCEYCLMCTECCESDNQCEHGVCFDNEEEMEAHTCVECSECFDESELCPDCCDTDAVRCYDCCHSLSESEGCEHEVCMNGPDWEDHWCADGDHCIEEYCDVCGGCKACCDEERGDCDHDFTCPNDGGWDDHFCEECGECYDDFERCSECGLCVVCCAAAAEEMGCEHEICIGSPEWQDHYCYQHGQCIEDCNHGPCQHETISDWKSDNKGHWRQCALCDARLYNFPKQAHQGQYWTVTKPATTTATGERTLYCDSCKYPMKTEPIPVVSSHTCAGTGPFFYDDDRYHFRYCDTCGKKINIAMHDINNHYCADCGFCDVDAPEILDYSRNPKVHPTDSTAPVYMNLYVTAAGENLEYQWYEEAIEEGDGGVLLTGQTNARLRIKVQDYFGNDLTTCKDDNKTLSRFVCVVKNPAGEVPVTIDVNFECVDLYWQDMDEGTDTNNGHLLTCRTCDKTEGDIIPHRYNGTHKCADCGHVRPPVIKSHPYKTSVKVRDDELGPIKMSFSVTAMGDGLTYQWYYAAYKDGDPESIQNFYRTVSDEEGGKTSSISIEIWSNACAEEPHYKVYCVVTDSQGNTKTSNTAAGEVLHTLAKGYTVQTYHPDGTPANEIPLYNDTYHWRVCIGSAHSLIFDDDINVFEKTEHSKVPLIVTAATTSSKAVVKDVCSICGWASEEYEVGDILPECTGTGGVDGMASPDGKHRWIDYCPLLPKGAAMFTIPEELQALYGGETVIDNTYPVGTSSQHAAQCGYCGATDLTGNLSGVKPGPHEFDKGDGWKYYKEIEPTEEHGAIMYRYDQCEDFYEAKVVSALPHEHKAGEMQHDKTQHWNACTKAECAEKLNTKGHTYTDWTWVTEPTETVEGIRTRSCTVAGCGYVQTQNVGVKTYSITVKDGKADKVSAKQGESVNITADSRTDALFNGWVSEDVTISDPSKETASFVMPAHAVTVTAKWTYIGGGSGGGGYSYYTIKATAGVNGSISPAGSVSVREGKDQTFTITPDKGYAIARVLVDGKDVGAVTSYTFQNVKGPHSIESVFVKMDGSTQSGVFTDVPAGSYYEDAVIWAVEKGITTGTDATHFSPDGICTRAQAVTFLWRAAGSPAAKSAVMPFTDVKAGSYCYDAVLWAVEQGITKGTSDTMFSPDATCSRAQIVTFLWRSQKSPAAGTANPFTDVKASAYYADAVLWAVKEDVTKGTTNTTFSPDATCTRAQIVTFIYRSVK</sequence>
<comment type="caution">
    <text evidence="5">The sequence shown here is derived from an EMBL/GenBank/DDBJ whole genome shotgun (WGS) entry which is preliminary data.</text>
</comment>
<evidence type="ECO:0000259" key="3">
    <source>
        <dbReference type="PROSITE" id="PS51272"/>
    </source>
</evidence>
<name>A0ABS6FCY9_9FIRM</name>
<keyword evidence="2" id="KW-0812">Transmembrane</keyword>
<dbReference type="Pfam" id="PF18998">
    <property type="entry name" value="Flg_new_2"/>
    <property type="match status" value="2"/>
</dbReference>
<keyword evidence="6" id="KW-1185">Reference proteome</keyword>
<dbReference type="PROSITE" id="PS51379">
    <property type="entry name" value="4FE4S_FER_2"/>
    <property type="match status" value="1"/>
</dbReference>
<gene>
    <name evidence="5" type="ORF">KQI82_14705</name>
</gene>
<dbReference type="InterPro" id="IPR001119">
    <property type="entry name" value="SLH_dom"/>
</dbReference>
<evidence type="ECO:0000256" key="2">
    <source>
        <dbReference type="SAM" id="Phobius"/>
    </source>
</evidence>
<dbReference type="RefSeq" id="WP_216633438.1">
    <property type="nucleotide sequence ID" value="NZ_JAHLQN010000001.1"/>
</dbReference>
<feature type="transmembrane region" description="Helical" evidence="2">
    <location>
        <begin position="23"/>
        <end position="40"/>
    </location>
</feature>
<dbReference type="Pfam" id="PF00395">
    <property type="entry name" value="SLH"/>
    <property type="match status" value="3"/>
</dbReference>
<evidence type="ECO:0000313" key="6">
    <source>
        <dbReference type="Proteomes" id="UP000787672"/>
    </source>
</evidence>
<keyword evidence="2" id="KW-1133">Transmembrane helix</keyword>
<reference evidence="5 6" key="1">
    <citation type="submission" date="2021-06" db="EMBL/GenBank/DDBJ databases">
        <authorList>
            <person name="Sun Q."/>
            <person name="Li D."/>
        </authorList>
    </citation>
    <scope>NUCLEOTIDE SEQUENCE [LARGE SCALE GENOMIC DNA]</scope>
    <source>
        <strain evidence="5 6">MSJ-2</strain>
    </source>
</reference>
<proteinExistence type="predicted"/>
<evidence type="ECO:0000256" key="1">
    <source>
        <dbReference type="ARBA" id="ARBA00022737"/>
    </source>
</evidence>
<evidence type="ECO:0000259" key="4">
    <source>
        <dbReference type="PROSITE" id="PS51379"/>
    </source>
</evidence>
<feature type="domain" description="SLH" evidence="3">
    <location>
        <begin position="1453"/>
        <end position="1509"/>
    </location>
</feature>
<feature type="domain" description="SLH" evidence="3">
    <location>
        <begin position="1510"/>
        <end position="1564"/>
    </location>
</feature>
<dbReference type="EMBL" id="JAHLQN010000001">
    <property type="protein sequence ID" value="MBU5628159.1"/>
    <property type="molecule type" value="Genomic_DNA"/>
</dbReference>
<keyword evidence="2" id="KW-0472">Membrane</keyword>
<keyword evidence="1" id="KW-0677">Repeat</keyword>
<feature type="domain" description="SLH" evidence="3">
    <location>
        <begin position="1389"/>
        <end position="1452"/>
    </location>
</feature>
<dbReference type="Proteomes" id="UP000787672">
    <property type="component" value="Unassembled WGS sequence"/>
</dbReference>
<evidence type="ECO:0000313" key="5">
    <source>
        <dbReference type="EMBL" id="MBU5628159.1"/>
    </source>
</evidence>